<name>A0A3P7S302_9FIRM</name>
<dbReference type="PANTHER" id="PTHR35147:SF1">
    <property type="entry name" value="CHEMORECEPTOR GLUTAMINE DEAMIDASE CHED-RELATED"/>
    <property type="match status" value="1"/>
</dbReference>
<evidence type="ECO:0000256" key="2">
    <source>
        <dbReference type="ARBA" id="ARBA00022801"/>
    </source>
</evidence>
<dbReference type="Proteomes" id="UP000279029">
    <property type="component" value="Chromosome"/>
</dbReference>
<dbReference type="Pfam" id="PF03975">
    <property type="entry name" value="CheD"/>
    <property type="match status" value="1"/>
</dbReference>
<dbReference type="KEGG" id="cbar:PATL70BA_3084"/>
<dbReference type="InterPro" id="IPR038592">
    <property type="entry name" value="CheD-like_sf"/>
</dbReference>
<accession>A0A3P7S302</accession>
<keyword evidence="1" id="KW-0145">Chemotaxis</keyword>
<dbReference type="InterPro" id="IPR005659">
    <property type="entry name" value="Chemorcpt_Glu_NH3ase_CheD"/>
</dbReference>
<keyword evidence="2 3" id="KW-0378">Hydrolase</keyword>
<organism evidence="3 4">
    <name type="scientific">Petrocella atlantisensis</name>
    <dbReference type="NCBI Taxonomy" id="2173034"/>
    <lineage>
        <taxon>Bacteria</taxon>
        <taxon>Bacillati</taxon>
        <taxon>Bacillota</taxon>
        <taxon>Clostridia</taxon>
        <taxon>Lachnospirales</taxon>
        <taxon>Vallitaleaceae</taxon>
        <taxon>Petrocella</taxon>
    </lineage>
</organism>
<sequence length="158" mass="17544">MLNVGIGEYRVSNNQSEIMITHALGSCVALIIHCNHTNHTAMAHIVLPENSSIRNRALYKMKPGYFASDIVPVMVNYFLNELGCKKSQLEVHLIGGAVSGLPTDQFLVGQKNKAMVRHLVSTYGLKIDDSETGKRYSRTVTVKVSNGHIHVKRQNMIL</sequence>
<dbReference type="SUPFAM" id="SSF64438">
    <property type="entry name" value="CNF1/YfiH-like putative cysteine hydrolases"/>
    <property type="match status" value="1"/>
</dbReference>
<dbReference type="OrthoDB" id="9807202at2"/>
<dbReference type="RefSeq" id="WP_125138052.1">
    <property type="nucleotide sequence ID" value="NZ_LR130778.1"/>
</dbReference>
<evidence type="ECO:0000313" key="4">
    <source>
        <dbReference type="Proteomes" id="UP000279029"/>
    </source>
</evidence>
<dbReference type="EMBL" id="LR130778">
    <property type="protein sequence ID" value="VDN49002.1"/>
    <property type="molecule type" value="Genomic_DNA"/>
</dbReference>
<keyword evidence="4" id="KW-1185">Reference proteome</keyword>
<proteinExistence type="predicted"/>
<dbReference type="AlphaFoldDB" id="A0A3P7S302"/>
<reference evidence="3 4" key="1">
    <citation type="submission" date="2018-09" db="EMBL/GenBank/DDBJ databases">
        <authorList>
            <person name="Postec A."/>
        </authorList>
    </citation>
    <scope>NUCLEOTIDE SEQUENCE [LARGE SCALE GENOMIC DNA]</scope>
    <source>
        <strain evidence="3">70B-A</strain>
    </source>
</reference>
<evidence type="ECO:0000313" key="3">
    <source>
        <dbReference type="EMBL" id="VDN49002.1"/>
    </source>
</evidence>
<dbReference type="InterPro" id="IPR011324">
    <property type="entry name" value="Cytotoxic_necrot_fac-like_cat"/>
</dbReference>
<dbReference type="EC" id="3.5.1.44" evidence="3"/>
<dbReference type="GO" id="GO:0050568">
    <property type="term" value="F:protein-glutamine glutaminase activity"/>
    <property type="evidence" value="ECO:0007669"/>
    <property type="project" value="UniProtKB-EC"/>
</dbReference>
<evidence type="ECO:0000256" key="1">
    <source>
        <dbReference type="ARBA" id="ARBA00022500"/>
    </source>
</evidence>
<dbReference type="PANTHER" id="PTHR35147">
    <property type="entry name" value="CHEMORECEPTOR GLUTAMINE DEAMIDASE CHED-RELATED"/>
    <property type="match status" value="1"/>
</dbReference>
<dbReference type="CDD" id="cd16352">
    <property type="entry name" value="CheD"/>
    <property type="match status" value="1"/>
</dbReference>
<dbReference type="Gene3D" id="3.30.1330.200">
    <property type="match status" value="1"/>
</dbReference>
<protein>
    <submittedName>
        <fullName evidence="3">Protein-glutamine glutaminase</fullName>
        <ecNumber evidence="3">3.5.1.44</ecNumber>
    </submittedName>
</protein>
<gene>
    <name evidence="3" type="ORF">PATL70BA_3084</name>
</gene>
<dbReference type="GO" id="GO:0006935">
    <property type="term" value="P:chemotaxis"/>
    <property type="evidence" value="ECO:0007669"/>
    <property type="project" value="UniProtKB-KW"/>
</dbReference>